<dbReference type="EMBL" id="MSFK01000003">
    <property type="protein sequence ID" value="PWY95326.1"/>
    <property type="molecule type" value="Genomic_DNA"/>
</dbReference>
<evidence type="ECO:0000256" key="3">
    <source>
        <dbReference type="ARBA" id="ARBA00023125"/>
    </source>
</evidence>
<feature type="compositionally biased region" description="Polar residues" evidence="6">
    <location>
        <begin position="117"/>
        <end position="126"/>
    </location>
</feature>
<dbReference type="GO" id="GO:0005634">
    <property type="term" value="C:nucleus"/>
    <property type="evidence" value="ECO:0007669"/>
    <property type="project" value="UniProtKB-SubCell"/>
</dbReference>
<keyword evidence="5" id="KW-0539">Nucleus</keyword>
<keyword evidence="4" id="KW-0804">Transcription</keyword>
<gene>
    <name evidence="8" type="ORF">BO94DRAFT_620788</name>
</gene>
<dbReference type="GO" id="GO:0045944">
    <property type="term" value="P:positive regulation of transcription by RNA polymerase II"/>
    <property type="evidence" value="ECO:0007669"/>
    <property type="project" value="TreeGrafter"/>
</dbReference>
<dbReference type="InterPro" id="IPR036864">
    <property type="entry name" value="Zn2-C6_fun-type_DNA-bd_sf"/>
</dbReference>
<keyword evidence="3" id="KW-0238">DNA-binding</keyword>
<dbReference type="RefSeq" id="XP_025472087.1">
    <property type="nucleotide sequence ID" value="XM_025616954.1"/>
</dbReference>
<comment type="caution">
    <text evidence="8">The sequence shown here is derived from an EMBL/GenBank/DDBJ whole genome shotgun (WGS) entry which is preliminary data.</text>
</comment>
<evidence type="ECO:0000313" key="8">
    <source>
        <dbReference type="EMBL" id="PWY95326.1"/>
    </source>
</evidence>
<dbReference type="PROSITE" id="PS00463">
    <property type="entry name" value="ZN2_CY6_FUNGAL_1"/>
    <property type="match status" value="1"/>
</dbReference>
<evidence type="ECO:0000256" key="2">
    <source>
        <dbReference type="ARBA" id="ARBA00023015"/>
    </source>
</evidence>
<dbReference type="GO" id="GO:0000976">
    <property type="term" value="F:transcription cis-regulatory region binding"/>
    <property type="evidence" value="ECO:0007669"/>
    <property type="project" value="TreeGrafter"/>
</dbReference>
<dbReference type="GO" id="GO:0008270">
    <property type="term" value="F:zinc ion binding"/>
    <property type="evidence" value="ECO:0007669"/>
    <property type="project" value="InterPro"/>
</dbReference>
<keyword evidence="2" id="KW-0805">Transcription regulation</keyword>
<proteinExistence type="predicted"/>
<comment type="subcellular location">
    <subcellularLocation>
        <location evidence="1">Nucleus</location>
    </subcellularLocation>
</comment>
<dbReference type="Gene3D" id="4.10.240.10">
    <property type="entry name" value="Zn(2)-C6 fungal-type DNA-binding domain"/>
    <property type="match status" value="1"/>
</dbReference>
<feature type="region of interest" description="Disordered" evidence="6">
    <location>
        <begin position="67"/>
        <end position="99"/>
    </location>
</feature>
<dbReference type="AlphaFoldDB" id="A0A317X9R5"/>
<dbReference type="PROSITE" id="PS50048">
    <property type="entry name" value="ZN2_CY6_FUNGAL_2"/>
    <property type="match status" value="1"/>
</dbReference>
<dbReference type="CDD" id="cd00067">
    <property type="entry name" value="GAL4"/>
    <property type="match status" value="1"/>
</dbReference>
<dbReference type="PANTHER" id="PTHR37534:SF49">
    <property type="entry name" value="LYSINE BIOSYNTHESIS REGULATORY PROTEIN LYS14"/>
    <property type="match status" value="1"/>
</dbReference>
<dbReference type="STRING" id="1450535.A0A317X9R5"/>
<dbReference type="OrthoDB" id="5419315at2759"/>
<dbReference type="GeneID" id="37119097"/>
<keyword evidence="9" id="KW-1185">Reference proteome</keyword>
<evidence type="ECO:0000313" key="9">
    <source>
        <dbReference type="Proteomes" id="UP000246702"/>
    </source>
</evidence>
<organism evidence="8 9">
    <name type="scientific">Aspergillus sclerotioniger CBS 115572</name>
    <dbReference type="NCBI Taxonomy" id="1450535"/>
    <lineage>
        <taxon>Eukaryota</taxon>
        <taxon>Fungi</taxon>
        <taxon>Dikarya</taxon>
        <taxon>Ascomycota</taxon>
        <taxon>Pezizomycotina</taxon>
        <taxon>Eurotiomycetes</taxon>
        <taxon>Eurotiomycetidae</taxon>
        <taxon>Eurotiales</taxon>
        <taxon>Aspergillaceae</taxon>
        <taxon>Aspergillus</taxon>
        <taxon>Aspergillus subgen. Circumdati</taxon>
    </lineage>
</organism>
<accession>A0A317X9R5</accession>
<feature type="region of interest" description="Disordered" evidence="6">
    <location>
        <begin position="117"/>
        <end position="149"/>
    </location>
</feature>
<dbReference type="Pfam" id="PF00172">
    <property type="entry name" value="Zn_clus"/>
    <property type="match status" value="1"/>
</dbReference>
<dbReference type="InterPro" id="IPR001138">
    <property type="entry name" value="Zn2Cys6_DnaBD"/>
</dbReference>
<protein>
    <recommendedName>
        <fullName evidence="7">Zn(2)-C6 fungal-type domain-containing protein</fullName>
    </recommendedName>
</protein>
<dbReference type="Proteomes" id="UP000246702">
    <property type="component" value="Unassembled WGS sequence"/>
</dbReference>
<evidence type="ECO:0000259" key="7">
    <source>
        <dbReference type="PROSITE" id="PS50048"/>
    </source>
</evidence>
<dbReference type="PANTHER" id="PTHR37534">
    <property type="entry name" value="TRANSCRIPTIONAL ACTIVATOR PROTEIN UGA3"/>
    <property type="match status" value="1"/>
</dbReference>
<dbReference type="SUPFAM" id="SSF57701">
    <property type="entry name" value="Zn2/Cys6 DNA-binding domain"/>
    <property type="match status" value="1"/>
</dbReference>
<evidence type="ECO:0000256" key="4">
    <source>
        <dbReference type="ARBA" id="ARBA00023163"/>
    </source>
</evidence>
<dbReference type="Pfam" id="PF11951">
    <property type="entry name" value="Fungal_trans_2"/>
    <property type="match status" value="1"/>
</dbReference>
<dbReference type="InterPro" id="IPR021858">
    <property type="entry name" value="Fun_TF"/>
</dbReference>
<reference evidence="8 9" key="1">
    <citation type="submission" date="2016-12" db="EMBL/GenBank/DDBJ databases">
        <title>The genomes of Aspergillus section Nigri reveals drivers in fungal speciation.</title>
        <authorList>
            <consortium name="DOE Joint Genome Institute"/>
            <person name="Vesth T.C."/>
            <person name="Nybo J."/>
            <person name="Theobald S."/>
            <person name="Brandl J."/>
            <person name="Frisvad J.C."/>
            <person name="Nielsen K.F."/>
            <person name="Lyhne E.K."/>
            <person name="Kogle M.E."/>
            <person name="Kuo A."/>
            <person name="Riley R."/>
            <person name="Clum A."/>
            <person name="Nolan M."/>
            <person name="Lipzen A."/>
            <person name="Salamov A."/>
            <person name="Henrissat B."/>
            <person name="Wiebenga A."/>
            <person name="De Vries R.P."/>
            <person name="Grigoriev I.V."/>
            <person name="Mortensen U.H."/>
            <person name="Andersen M.R."/>
            <person name="Baker S.E."/>
        </authorList>
    </citation>
    <scope>NUCLEOTIDE SEQUENCE [LARGE SCALE GENOMIC DNA]</scope>
    <source>
        <strain evidence="8 9">CBS 115572</strain>
    </source>
</reference>
<evidence type="ECO:0000256" key="1">
    <source>
        <dbReference type="ARBA" id="ARBA00004123"/>
    </source>
</evidence>
<evidence type="ECO:0000256" key="6">
    <source>
        <dbReference type="SAM" id="MobiDB-lite"/>
    </source>
</evidence>
<sequence>MSTNNHNQTFGKRSRSGCWTCRRRHQKCDERKPACWNCRLHGVKCGGYGIALGDFTAYSGRKGQMVSRLRRNGPGGDSGDSNTRNQPRRQPQPRINSDDMGIMTHVANEVLLQPISPSQTSESASPRQPVPSFDCNSPNPSPHPDTAPYPAIIPETIQSWAEGDNQIVENNQEELSPQMAMFIDEPAPQAPPRDPFDQHLYCHYMNILALRLYPVKSDQNPYRVVYGTLATESKPLLKAILFASALHLSKLGQLPNFAIKPYRMAMRDSFRDALTREDESWALGATVLLSVIFDVIGTGLDAWSSKLIGCRRLLERAFLRSNGQVHAGLRCVLLQYNWAVTMGRTLVKGFFPPAVFEELKCIDGASSALDRVVDDIQMASHQSHWWDNLPDYRMHLFLREATEYSITVDRLRVTPDSMDELLELMPHVTDLIIKIQNWQPDVSAVDPEYTDSIQHFIEVWRQGMLCYAYSDIYGLASSHYHIQACVEASIEPFRKLTWFQACLFPVFMIAVHCQTDESRTCFETGLTRMHTSLAFQGPLSITLTLKRVWEYLDNDQTGEARWRDIIRNLGMELNILL</sequence>
<feature type="domain" description="Zn(2)-C6 fungal-type" evidence="7">
    <location>
        <begin position="17"/>
        <end position="45"/>
    </location>
</feature>
<dbReference type="GO" id="GO:0000981">
    <property type="term" value="F:DNA-binding transcription factor activity, RNA polymerase II-specific"/>
    <property type="evidence" value="ECO:0007669"/>
    <property type="project" value="InterPro"/>
</dbReference>
<evidence type="ECO:0000256" key="5">
    <source>
        <dbReference type="ARBA" id="ARBA00023242"/>
    </source>
</evidence>
<name>A0A317X9R5_9EURO</name>
<dbReference type="SMART" id="SM00066">
    <property type="entry name" value="GAL4"/>
    <property type="match status" value="1"/>
</dbReference>